<dbReference type="EMBL" id="AGNL01021997">
    <property type="protein sequence ID" value="EJK59929.1"/>
    <property type="molecule type" value="Genomic_DNA"/>
</dbReference>
<accession>K0S4Z7</accession>
<dbReference type="AlphaFoldDB" id="K0S4Z7"/>
<organism evidence="1 2">
    <name type="scientific">Thalassiosira oceanica</name>
    <name type="common">Marine diatom</name>
    <dbReference type="NCBI Taxonomy" id="159749"/>
    <lineage>
        <taxon>Eukaryota</taxon>
        <taxon>Sar</taxon>
        <taxon>Stramenopiles</taxon>
        <taxon>Ochrophyta</taxon>
        <taxon>Bacillariophyta</taxon>
        <taxon>Coscinodiscophyceae</taxon>
        <taxon>Thalassiosirophycidae</taxon>
        <taxon>Thalassiosirales</taxon>
        <taxon>Thalassiosiraceae</taxon>
        <taxon>Thalassiosira</taxon>
    </lineage>
</organism>
<dbReference type="Proteomes" id="UP000266841">
    <property type="component" value="Unassembled WGS sequence"/>
</dbReference>
<comment type="caution">
    <text evidence="1">The sequence shown here is derived from an EMBL/GenBank/DDBJ whole genome shotgun (WGS) entry which is preliminary data.</text>
</comment>
<proteinExistence type="predicted"/>
<gene>
    <name evidence="1" type="ORF">THAOC_19795</name>
</gene>
<evidence type="ECO:0000313" key="1">
    <source>
        <dbReference type="EMBL" id="EJK59929.1"/>
    </source>
</evidence>
<name>K0S4Z7_THAOC</name>
<protein>
    <submittedName>
        <fullName evidence="1">Uncharacterized protein</fullName>
    </submittedName>
</protein>
<sequence length="94" mass="10644">MMHYHLVSCCAIPPKVRETYASLSASRRVCDTRLRANAPLNPKEFWEKCCLDWGMVDNIGEDGKSIGVKLSENHTMVPRSRKSFITELQSAGHH</sequence>
<reference evidence="1 2" key="1">
    <citation type="journal article" date="2012" name="Genome Biol.">
        <title>Genome and low-iron response of an oceanic diatom adapted to chronic iron limitation.</title>
        <authorList>
            <person name="Lommer M."/>
            <person name="Specht M."/>
            <person name="Roy A.S."/>
            <person name="Kraemer L."/>
            <person name="Andreson R."/>
            <person name="Gutowska M.A."/>
            <person name="Wolf J."/>
            <person name="Bergner S.V."/>
            <person name="Schilhabel M.B."/>
            <person name="Klostermeier U.C."/>
            <person name="Beiko R.G."/>
            <person name="Rosenstiel P."/>
            <person name="Hippler M."/>
            <person name="Laroche J."/>
        </authorList>
    </citation>
    <scope>NUCLEOTIDE SEQUENCE [LARGE SCALE GENOMIC DNA]</scope>
    <source>
        <strain evidence="1 2">CCMP1005</strain>
    </source>
</reference>
<evidence type="ECO:0000313" key="2">
    <source>
        <dbReference type="Proteomes" id="UP000266841"/>
    </source>
</evidence>
<keyword evidence="2" id="KW-1185">Reference proteome</keyword>